<evidence type="ECO:0000256" key="1">
    <source>
        <dbReference type="ARBA" id="ARBA00004123"/>
    </source>
</evidence>
<dbReference type="SMART" id="SM01168">
    <property type="entry name" value="DUF1907"/>
    <property type="match status" value="1"/>
</dbReference>
<dbReference type="InterPro" id="IPR015021">
    <property type="entry name" value="C11orf54_DUF1907"/>
</dbReference>
<organism evidence="8">
    <name type="scientific">Oikopleura dioica</name>
    <name type="common">Tunicate</name>
    <dbReference type="NCBI Taxonomy" id="34765"/>
    <lineage>
        <taxon>Eukaryota</taxon>
        <taxon>Metazoa</taxon>
        <taxon>Chordata</taxon>
        <taxon>Tunicata</taxon>
        <taxon>Appendicularia</taxon>
        <taxon>Copelata</taxon>
        <taxon>Oikopleuridae</taxon>
        <taxon>Oikopleura</taxon>
    </lineage>
</organism>
<dbReference type="CDD" id="cd17298">
    <property type="entry name" value="DUF1907"/>
    <property type="match status" value="1"/>
</dbReference>
<comment type="subunit">
    <text evidence="2">Monomer.</text>
</comment>
<evidence type="ECO:0000256" key="3">
    <source>
        <dbReference type="ARBA" id="ARBA00022723"/>
    </source>
</evidence>
<protein>
    <recommendedName>
        <fullName evidence="7">DUF1907 domain-containing protein</fullName>
    </recommendedName>
</protein>
<keyword evidence="5" id="KW-0862">Zinc</keyword>
<evidence type="ECO:0000259" key="7">
    <source>
        <dbReference type="SMART" id="SM01168"/>
    </source>
</evidence>
<dbReference type="PANTHER" id="PTHR13204">
    <property type="entry name" value="PTD012 PROTEIN"/>
    <property type="match status" value="1"/>
</dbReference>
<reference evidence="8" key="1">
    <citation type="journal article" date="2010" name="Science">
        <title>Plasticity of animal genome architecture unmasked by rapid evolution of a pelagic tunicate.</title>
        <authorList>
            <person name="Denoeud F."/>
            <person name="Henriet S."/>
            <person name="Mungpakdee S."/>
            <person name="Aury J.M."/>
            <person name="Da Silva C."/>
            <person name="Brinkmann H."/>
            <person name="Mikhaleva J."/>
            <person name="Olsen L.C."/>
            <person name="Jubin C."/>
            <person name="Canestro C."/>
            <person name="Bouquet J.M."/>
            <person name="Danks G."/>
            <person name="Poulain J."/>
            <person name="Campsteijn C."/>
            <person name="Adamski M."/>
            <person name="Cross I."/>
            <person name="Yadetie F."/>
            <person name="Muffato M."/>
            <person name="Louis A."/>
            <person name="Butcher S."/>
            <person name="Tsagkogeorga G."/>
            <person name="Konrad A."/>
            <person name="Singh S."/>
            <person name="Jensen M.F."/>
            <person name="Cong E.H."/>
            <person name="Eikeseth-Otteraa H."/>
            <person name="Noel B."/>
            <person name="Anthouard V."/>
            <person name="Porcel B.M."/>
            <person name="Kachouri-Lafond R."/>
            <person name="Nishino A."/>
            <person name="Ugolini M."/>
            <person name="Chourrout P."/>
            <person name="Nishida H."/>
            <person name="Aasland R."/>
            <person name="Huzurbazar S."/>
            <person name="Westhof E."/>
            <person name="Delsuc F."/>
            <person name="Lehrach H."/>
            <person name="Reinhardt R."/>
            <person name="Weissenbach J."/>
            <person name="Roy S.W."/>
            <person name="Artiguenave F."/>
            <person name="Postlethwait J.H."/>
            <person name="Manak J.R."/>
            <person name="Thompson E.M."/>
            <person name="Jaillon O."/>
            <person name="Du Pasquier L."/>
            <person name="Boudinot P."/>
            <person name="Liberles D.A."/>
            <person name="Volff J.N."/>
            <person name="Philippe H."/>
            <person name="Lenhard B."/>
            <person name="Roest Crollius H."/>
            <person name="Wincker P."/>
            <person name="Chourrout D."/>
        </authorList>
    </citation>
    <scope>NUCLEOTIDE SEQUENCE [LARGE SCALE GENOMIC DNA]</scope>
</reference>
<evidence type="ECO:0000256" key="4">
    <source>
        <dbReference type="ARBA" id="ARBA00022801"/>
    </source>
</evidence>
<dbReference type="PANTHER" id="PTHR13204:SF1">
    <property type="entry name" value="ESTER HYDROLASE C11ORF54"/>
    <property type="match status" value="1"/>
</dbReference>
<keyword evidence="4" id="KW-0378">Hydrolase</keyword>
<dbReference type="GO" id="GO:0005634">
    <property type="term" value="C:nucleus"/>
    <property type="evidence" value="ECO:0007669"/>
    <property type="project" value="UniProtKB-SubCell"/>
</dbReference>
<dbReference type="EMBL" id="FN653052">
    <property type="protein sequence ID" value="CBY19611.1"/>
    <property type="molecule type" value="Genomic_DNA"/>
</dbReference>
<feature type="domain" description="DUF1907" evidence="7">
    <location>
        <begin position="27"/>
        <end position="315"/>
    </location>
</feature>
<dbReference type="SUPFAM" id="SSF117856">
    <property type="entry name" value="AF0104/ALDC/Ptd012-like"/>
    <property type="match status" value="1"/>
</dbReference>
<dbReference type="GO" id="GO:0008270">
    <property type="term" value="F:zinc ion binding"/>
    <property type="evidence" value="ECO:0007669"/>
    <property type="project" value="TreeGrafter"/>
</dbReference>
<keyword evidence="9" id="KW-1185">Reference proteome</keyword>
<evidence type="ECO:0000256" key="5">
    <source>
        <dbReference type="ARBA" id="ARBA00022833"/>
    </source>
</evidence>
<comment type="subcellular location">
    <subcellularLocation>
        <location evidence="1">Nucleus</location>
    </subcellularLocation>
</comment>
<dbReference type="GO" id="GO:0016788">
    <property type="term" value="F:hydrolase activity, acting on ester bonds"/>
    <property type="evidence" value="ECO:0007669"/>
    <property type="project" value="TreeGrafter"/>
</dbReference>
<evidence type="ECO:0000256" key="6">
    <source>
        <dbReference type="ARBA" id="ARBA00023242"/>
    </source>
</evidence>
<dbReference type="InParanoid" id="E4XHQ4"/>
<accession>E4XHQ4</accession>
<name>E4XHQ4_OIKDI</name>
<evidence type="ECO:0000313" key="9">
    <source>
        <dbReference type="Proteomes" id="UP000001307"/>
    </source>
</evidence>
<dbReference type="AlphaFoldDB" id="E4XHQ4"/>
<keyword evidence="3" id="KW-0479">Metal-binding</keyword>
<keyword evidence="6" id="KW-0539">Nucleus</keyword>
<dbReference type="FunCoup" id="E4XHQ4">
    <property type="interactions" value="13"/>
</dbReference>
<dbReference type="Proteomes" id="UP000001307">
    <property type="component" value="Unassembled WGS sequence"/>
</dbReference>
<evidence type="ECO:0000313" key="8">
    <source>
        <dbReference type="EMBL" id="CBY19611.1"/>
    </source>
</evidence>
<evidence type="ECO:0000256" key="2">
    <source>
        <dbReference type="ARBA" id="ARBA00011245"/>
    </source>
</evidence>
<gene>
    <name evidence="8" type="ORF">GSOID_T00011035001</name>
</gene>
<proteinExistence type="predicted"/>
<dbReference type="Pfam" id="PF08925">
    <property type="entry name" value="DUF1907"/>
    <property type="match status" value="1"/>
</dbReference>
<dbReference type="OrthoDB" id="5119241at2759"/>
<sequence length="327" mass="35798">MKAKFDREMIITSKEIPPPPLEDIRVALEKALSENYKEAQVEIVDCPNLTEAPFGLAAPGLGGKTALADVGGVPYLVPGPAKWLERVYNLDHTASQVDIPGALVIGAGAGSKHDVGVNSELIPNIRTRGGENKRRNLTHCSRIDPADDSKSLLLRYEEDLNSADFTLLGNLFFSEGKSSSKVLKVTTKTRTGTEGSIVTCMRKGLAEAFSVPVGMGGTFLQAAGTVKYHVMPEFSACPLDSDDKVNAWLRYFNFEAPFVNMATFISKDPDLDLRVEHTHGYSTVNQTGGHYHYDVTPETIEYVGYFTPAQKIYRIDAPTETHMIGRD</sequence>